<organism evidence="1 2">
    <name type="scientific">Catharanthus roseus</name>
    <name type="common">Madagascar periwinkle</name>
    <name type="synonym">Vinca rosea</name>
    <dbReference type="NCBI Taxonomy" id="4058"/>
    <lineage>
        <taxon>Eukaryota</taxon>
        <taxon>Viridiplantae</taxon>
        <taxon>Streptophyta</taxon>
        <taxon>Embryophyta</taxon>
        <taxon>Tracheophyta</taxon>
        <taxon>Spermatophyta</taxon>
        <taxon>Magnoliopsida</taxon>
        <taxon>eudicotyledons</taxon>
        <taxon>Gunneridae</taxon>
        <taxon>Pentapetalae</taxon>
        <taxon>asterids</taxon>
        <taxon>lamiids</taxon>
        <taxon>Gentianales</taxon>
        <taxon>Apocynaceae</taxon>
        <taxon>Rauvolfioideae</taxon>
        <taxon>Vinceae</taxon>
        <taxon>Catharanthinae</taxon>
        <taxon>Catharanthus</taxon>
    </lineage>
</organism>
<name>A0ACC0BZ09_CATRO</name>
<evidence type="ECO:0000313" key="1">
    <source>
        <dbReference type="EMBL" id="KAI5677808.1"/>
    </source>
</evidence>
<dbReference type="Proteomes" id="UP001060085">
    <property type="component" value="Linkage Group LG02"/>
</dbReference>
<dbReference type="EMBL" id="CM044702">
    <property type="protein sequence ID" value="KAI5677808.1"/>
    <property type="molecule type" value="Genomic_DNA"/>
</dbReference>
<keyword evidence="2" id="KW-1185">Reference proteome</keyword>
<reference evidence="2" key="1">
    <citation type="journal article" date="2023" name="Nat. Plants">
        <title>Single-cell RNA sequencing provides a high-resolution roadmap for understanding the multicellular compartmentation of specialized metabolism.</title>
        <authorList>
            <person name="Sun S."/>
            <person name="Shen X."/>
            <person name="Li Y."/>
            <person name="Li Y."/>
            <person name="Wang S."/>
            <person name="Li R."/>
            <person name="Zhang H."/>
            <person name="Shen G."/>
            <person name="Guo B."/>
            <person name="Wei J."/>
            <person name="Xu J."/>
            <person name="St-Pierre B."/>
            <person name="Chen S."/>
            <person name="Sun C."/>
        </authorList>
    </citation>
    <scope>NUCLEOTIDE SEQUENCE [LARGE SCALE GENOMIC DNA]</scope>
</reference>
<gene>
    <name evidence="1" type="ORF">M9H77_08758</name>
</gene>
<sequence length="176" mass="19603">MSSALRICFDDRTSGLFLFVNICENPILTRDKVLDMIVYSKAASSNDMDCFRLWKVDPLERGRNTTLHHALRWDSLLVESQEGLVSKVGLRADLVGAPGSVAWFYVNGEYGGYGIERSPTFALHLFMNSGVEVALTCLDLLRLPGCIRTPYIGLIVSTFKITKENNITDAHTRGLT</sequence>
<proteinExistence type="predicted"/>
<evidence type="ECO:0000313" key="2">
    <source>
        <dbReference type="Proteomes" id="UP001060085"/>
    </source>
</evidence>
<protein>
    <submittedName>
        <fullName evidence="1">Uncharacterized protein</fullName>
    </submittedName>
</protein>
<accession>A0ACC0BZ09</accession>
<comment type="caution">
    <text evidence="1">The sequence shown here is derived from an EMBL/GenBank/DDBJ whole genome shotgun (WGS) entry which is preliminary data.</text>
</comment>